<dbReference type="SUPFAM" id="SSF49764">
    <property type="entry name" value="HSP20-like chaperones"/>
    <property type="match status" value="1"/>
</dbReference>
<comment type="similarity">
    <text evidence="1 2">Belongs to the small heat shock protein (HSP20) family.</text>
</comment>
<dbReference type="InterPro" id="IPR008978">
    <property type="entry name" value="HSP20-like_chaperone"/>
</dbReference>
<dbReference type="InterPro" id="IPR002068">
    <property type="entry name" value="A-crystallin/Hsp20_dom"/>
</dbReference>
<dbReference type="Pfam" id="PF00011">
    <property type="entry name" value="HSP20"/>
    <property type="match status" value="1"/>
</dbReference>
<comment type="caution">
    <text evidence="4">The sequence shown here is derived from an EMBL/GenBank/DDBJ whole genome shotgun (WGS) entry which is preliminary data.</text>
</comment>
<keyword evidence="5" id="KW-1185">Reference proteome</keyword>
<dbReference type="EMBL" id="RJTH01000006">
    <property type="protein sequence ID" value="RUM24177.1"/>
    <property type="molecule type" value="Genomic_DNA"/>
</dbReference>
<gene>
    <name evidence="4" type="ORF">EFQ99_17995</name>
</gene>
<evidence type="ECO:0000313" key="5">
    <source>
        <dbReference type="Proteomes" id="UP000278823"/>
    </source>
</evidence>
<name>A0A432PJS7_9HYPH</name>
<dbReference type="InterPro" id="IPR031107">
    <property type="entry name" value="Small_HSP"/>
</dbReference>
<evidence type="ECO:0000256" key="1">
    <source>
        <dbReference type="PROSITE-ProRule" id="PRU00285"/>
    </source>
</evidence>
<organism evidence="4 5">
    <name type="scientific">Rhizobium vallis</name>
    <dbReference type="NCBI Taxonomy" id="634290"/>
    <lineage>
        <taxon>Bacteria</taxon>
        <taxon>Pseudomonadati</taxon>
        <taxon>Pseudomonadota</taxon>
        <taxon>Alphaproteobacteria</taxon>
        <taxon>Hyphomicrobiales</taxon>
        <taxon>Rhizobiaceae</taxon>
        <taxon>Rhizobium/Agrobacterium group</taxon>
        <taxon>Rhizobium</taxon>
    </lineage>
</organism>
<evidence type="ECO:0000256" key="2">
    <source>
        <dbReference type="RuleBase" id="RU003616"/>
    </source>
</evidence>
<feature type="domain" description="SHSP" evidence="3">
    <location>
        <begin position="29"/>
        <end position="142"/>
    </location>
</feature>
<sequence>MPPTGRRFDPVRQMQRAQTDLNRLFGGLRFYPATEFPLLNFWTASDGAIVAAEVPGVAPETLDITIRRDAVTVRGNRLPETVDDGTVVQRQERTHGPFARTVVLPFLVDADKASAKFERGIVTLTLPRPEDDKPHQIKVTRS</sequence>
<dbReference type="Gene3D" id="2.60.40.790">
    <property type="match status" value="1"/>
</dbReference>
<dbReference type="PROSITE" id="PS01031">
    <property type="entry name" value="SHSP"/>
    <property type="match status" value="1"/>
</dbReference>
<dbReference type="Proteomes" id="UP000278823">
    <property type="component" value="Unassembled WGS sequence"/>
</dbReference>
<evidence type="ECO:0000259" key="3">
    <source>
        <dbReference type="PROSITE" id="PS01031"/>
    </source>
</evidence>
<accession>A0A432PJS7</accession>
<protein>
    <submittedName>
        <fullName evidence="4">Hsp20/alpha crystallin family protein</fullName>
    </submittedName>
</protein>
<reference evidence="5" key="1">
    <citation type="submission" date="2018-11" db="EMBL/GenBank/DDBJ databases">
        <title>Rhizobium chutanense sp. nov., isolated from root nodules of Phaseolus vulgaris in China.</title>
        <authorList>
            <person name="Huo Y."/>
        </authorList>
    </citation>
    <scope>NUCLEOTIDE SEQUENCE [LARGE SCALE GENOMIC DNA]</scope>
    <source>
        <strain evidence="5">CCBAU 65647</strain>
    </source>
</reference>
<dbReference type="OrthoDB" id="9808910at2"/>
<evidence type="ECO:0000313" key="4">
    <source>
        <dbReference type="EMBL" id="RUM24177.1"/>
    </source>
</evidence>
<dbReference type="PANTHER" id="PTHR11527">
    <property type="entry name" value="HEAT-SHOCK PROTEIN 20 FAMILY MEMBER"/>
    <property type="match status" value="1"/>
</dbReference>
<proteinExistence type="inferred from homology"/>
<dbReference type="AlphaFoldDB" id="A0A432PJS7"/>
<dbReference type="CDD" id="cd06464">
    <property type="entry name" value="ACD_sHsps-like"/>
    <property type="match status" value="1"/>
</dbReference>